<comment type="caution">
    <text evidence="2">The sequence shown here is derived from an EMBL/GenBank/DDBJ whole genome shotgun (WGS) entry which is preliminary data.</text>
</comment>
<evidence type="ECO:0000259" key="1">
    <source>
        <dbReference type="Pfam" id="PF00078"/>
    </source>
</evidence>
<dbReference type="EMBL" id="BQNB010011637">
    <property type="protein sequence ID" value="GJS93170.1"/>
    <property type="molecule type" value="Genomic_DNA"/>
</dbReference>
<dbReference type="InterPro" id="IPR043128">
    <property type="entry name" value="Rev_trsase/Diguanyl_cyclase"/>
</dbReference>
<dbReference type="Gene3D" id="3.30.70.270">
    <property type="match status" value="1"/>
</dbReference>
<reference evidence="2" key="2">
    <citation type="submission" date="2022-01" db="EMBL/GenBank/DDBJ databases">
        <authorList>
            <person name="Yamashiro T."/>
            <person name="Shiraishi A."/>
            <person name="Satake H."/>
            <person name="Nakayama K."/>
        </authorList>
    </citation>
    <scope>NUCLEOTIDE SEQUENCE</scope>
</reference>
<evidence type="ECO:0000313" key="2">
    <source>
        <dbReference type="EMBL" id="GJS93170.1"/>
    </source>
</evidence>
<protein>
    <recommendedName>
        <fullName evidence="1">Reverse transcriptase domain-containing protein</fullName>
    </recommendedName>
</protein>
<accession>A0ABQ4ZTA2</accession>
<proteinExistence type="predicted"/>
<dbReference type="InterPro" id="IPR000477">
    <property type="entry name" value="RT_dom"/>
</dbReference>
<gene>
    <name evidence="2" type="ORF">Tco_0800138</name>
</gene>
<organism evidence="2 3">
    <name type="scientific">Tanacetum coccineum</name>
    <dbReference type="NCBI Taxonomy" id="301880"/>
    <lineage>
        <taxon>Eukaryota</taxon>
        <taxon>Viridiplantae</taxon>
        <taxon>Streptophyta</taxon>
        <taxon>Embryophyta</taxon>
        <taxon>Tracheophyta</taxon>
        <taxon>Spermatophyta</taxon>
        <taxon>Magnoliopsida</taxon>
        <taxon>eudicotyledons</taxon>
        <taxon>Gunneridae</taxon>
        <taxon>Pentapetalae</taxon>
        <taxon>asterids</taxon>
        <taxon>campanulids</taxon>
        <taxon>Asterales</taxon>
        <taxon>Asteraceae</taxon>
        <taxon>Asteroideae</taxon>
        <taxon>Anthemideae</taxon>
        <taxon>Anthemidinae</taxon>
        <taxon>Tanacetum</taxon>
    </lineage>
</organism>
<dbReference type="Proteomes" id="UP001151760">
    <property type="component" value="Unassembled WGS sequence"/>
</dbReference>
<reference evidence="2" key="1">
    <citation type="journal article" date="2022" name="Int. J. Mol. Sci.">
        <title>Draft Genome of Tanacetum Coccineum: Genomic Comparison of Closely Related Tanacetum-Family Plants.</title>
        <authorList>
            <person name="Yamashiro T."/>
            <person name="Shiraishi A."/>
            <person name="Nakayama K."/>
            <person name="Satake H."/>
        </authorList>
    </citation>
    <scope>NUCLEOTIDE SEQUENCE</scope>
</reference>
<dbReference type="PANTHER" id="PTHR24559">
    <property type="entry name" value="TRANSPOSON TY3-I GAG-POL POLYPROTEIN"/>
    <property type="match status" value="1"/>
</dbReference>
<sequence>MAKGDEDNTTFFSRKGVFCYQKMPFGLKNAGATYQRLADKVFNDQIRRNLKAYVDDMCSFGVEEGPFLRHLITKQGIRANPLKVKEITYIEPPRTLKEIQSLNGKLVALSRFLSKGADKALSFFKALKSCTDKKTIQ</sequence>
<dbReference type="PANTHER" id="PTHR24559:SF444">
    <property type="entry name" value="REVERSE TRANSCRIPTASE DOMAIN-CONTAINING PROTEIN"/>
    <property type="match status" value="1"/>
</dbReference>
<keyword evidence="3" id="KW-1185">Reference proteome</keyword>
<name>A0ABQ4ZTA2_9ASTR</name>
<dbReference type="InterPro" id="IPR053134">
    <property type="entry name" value="RNA-dir_DNA_polymerase"/>
</dbReference>
<evidence type="ECO:0000313" key="3">
    <source>
        <dbReference type="Proteomes" id="UP001151760"/>
    </source>
</evidence>
<dbReference type="Gene3D" id="3.10.10.10">
    <property type="entry name" value="HIV Type 1 Reverse Transcriptase, subunit A, domain 1"/>
    <property type="match status" value="1"/>
</dbReference>
<dbReference type="Pfam" id="PF00078">
    <property type="entry name" value="RVT_1"/>
    <property type="match status" value="1"/>
</dbReference>
<dbReference type="SUPFAM" id="SSF56672">
    <property type="entry name" value="DNA/RNA polymerases"/>
    <property type="match status" value="1"/>
</dbReference>
<dbReference type="InterPro" id="IPR043502">
    <property type="entry name" value="DNA/RNA_pol_sf"/>
</dbReference>
<feature type="domain" description="Reverse transcriptase" evidence="1">
    <location>
        <begin position="15"/>
        <end position="71"/>
    </location>
</feature>